<evidence type="ECO:0000313" key="2">
    <source>
        <dbReference type="EMBL" id="CAL1577333.1"/>
    </source>
</evidence>
<dbReference type="EMBL" id="OZ035835">
    <property type="protein sequence ID" value="CAL1577333.1"/>
    <property type="molecule type" value="Genomic_DNA"/>
</dbReference>
<sequence length="80" mass="8651">MGLVESRQQVTGRRPQEEDDERPIGMEHERVGEPGQDDRGGEAGADQARMKALQNDGLTEAGTGPPAQSDKGTRLQEQHG</sequence>
<feature type="region of interest" description="Disordered" evidence="1">
    <location>
        <begin position="1"/>
        <end position="80"/>
    </location>
</feature>
<name>A0AAV2JI07_KNICA</name>
<accession>A0AAV2JI07</accession>
<organism evidence="2 3">
    <name type="scientific">Knipowitschia caucasica</name>
    <name type="common">Caucasian dwarf goby</name>
    <name type="synonym">Pomatoschistus caucasicus</name>
    <dbReference type="NCBI Taxonomy" id="637954"/>
    <lineage>
        <taxon>Eukaryota</taxon>
        <taxon>Metazoa</taxon>
        <taxon>Chordata</taxon>
        <taxon>Craniata</taxon>
        <taxon>Vertebrata</taxon>
        <taxon>Euteleostomi</taxon>
        <taxon>Actinopterygii</taxon>
        <taxon>Neopterygii</taxon>
        <taxon>Teleostei</taxon>
        <taxon>Neoteleostei</taxon>
        <taxon>Acanthomorphata</taxon>
        <taxon>Gobiaria</taxon>
        <taxon>Gobiiformes</taxon>
        <taxon>Gobioidei</taxon>
        <taxon>Gobiidae</taxon>
        <taxon>Gobiinae</taxon>
        <taxon>Knipowitschia</taxon>
    </lineage>
</organism>
<feature type="compositionally biased region" description="Basic and acidic residues" evidence="1">
    <location>
        <begin position="22"/>
        <end position="41"/>
    </location>
</feature>
<dbReference type="AlphaFoldDB" id="A0AAV2JI07"/>
<evidence type="ECO:0000313" key="3">
    <source>
        <dbReference type="Proteomes" id="UP001497482"/>
    </source>
</evidence>
<reference evidence="2 3" key="1">
    <citation type="submission" date="2024-04" db="EMBL/GenBank/DDBJ databases">
        <authorList>
            <person name="Waldvogel A.-M."/>
            <person name="Schoenle A."/>
        </authorList>
    </citation>
    <scope>NUCLEOTIDE SEQUENCE [LARGE SCALE GENOMIC DNA]</scope>
</reference>
<gene>
    <name evidence="2" type="ORF">KC01_LOCUS8697</name>
</gene>
<feature type="compositionally biased region" description="Basic and acidic residues" evidence="1">
    <location>
        <begin position="71"/>
        <end position="80"/>
    </location>
</feature>
<protein>
    <submittedName>
        <fullName evidence="2">Uncharacterized protein</fullName>
    </submittedName>
</protein>
<dbReference type="Proteomes" id="UP001497482">
    <property type="component" value="Chromosome 13"/>
</dbReference>
<feature type="compositionally biased region" description="Polar residues" evidence="1">
    <location>
        <begin position="1"/>
        <end position="11"/>
    </location>
</feature>
<evidence type="ECO:0000256" key="1">
    <source>
        <dbReference type="SAM" id="MobiDB-lite"/>
    </source>
</evidence>
<proteinExistence type="predicted"/>
<keyword evidence="3" id="KW-1185">Reference proteome</keyword>